<evidence type="ECO:0000259" key="1">
    <source>
        <dbReference type="Pfam" id="PF00899"/>
    </source>
</evidence>
<protein>
    <submittedName>
        <fullName evidence="2">ThiF family protein</fullName>
    </submittedName>
</protein>
<dbReference type="InterPro" id="IPR045886">
    <property type="entry name" value="ThiF/MoeB/HesA"/>
</dbReference>
<evidence type="ECO:0000313" key="2">
    <source>
        <dbReference type="EMBL" id="ABR83874.1"/>
    </source>
</evidence>
<dbReference type="GO" id="GO:0061504">
    <property type="term" value="P:cyclic threonylcarbamoyladenosine biosynthetic process"/>
    <property type="evidence" value="ECO:0007669"/>
    <property type="project" value="TreeGrafter"/>
</dbReference>
<organism evidence="2 3">
    <name type="scientific">Pseudomonas paraeruginosa (strain DSM 24068 / PA7)</name>
    <name type="common">Pseudomonas aeruginosa (strain PA7)</name>
    <dbReference type="NCBI Taxonomy" id="381754"/>
    <lineage>
        <taxon>Bacteria</taxon>
        <taxon>Pseudomonadati</taxon>
        <taxon>Pseudomonadota</taxon>
        <taxon>Gammaproteobacteria</taxon>
        <taxon>Pseudomonadales</taxon>
        <taxon>Pseudomonadaceae</taxon>
        <taxon>Pseudomonas</taxon>
        <taxon>Pseudomonas paraeruginosa</taxon>
    </lineage>
</organism>
<dbReference type="GO" id="GO:0008641">
    <property type="term" value="F:ubiquitin-like modifier activating enzyme activity"/>
    <property type="evidence" value="ECO:0007669"/>
    <property type="project" value="InterPro"/>
</dbReference>
<dbReference type="Proteomes" id="UP000001582">
    <property type="component" value="Chromosome"/>
</dbReference>
<dbReference type="SUPFAM" id="SSF69572">
    <property type="entry name" value="Activating enzymes of the ubiquitin-like proteins"/>
    <property type="match status" value="1"/>
</dbReference>
<accession>A6UXJ5</accession>
<dbReference type="EMBL" id="CP000744">
    <property type="protein sequence ID" value="ABR83874.1"/>
    <property type="molecule type" value="Genomic_DNA"/>
</dbReference>
<dbReference type="PANTHER" id="PTHR43267:SF1">
    <property type="entry name" value="TRNA THREONYLCARBAMOYLADENOSINE DEHYDRATASE"/>
    <property type="match status" value="1"/>
</dbReference>
<dbReference type="InterPro" id="IPR000594">
    <property type="entry name" value="ThiF_NAD_FAD-bd"/>
</dbReference>
<dbReference type="KEGG" id="pap:PSPA7_0134"/>
<gene>
    <name evidence="2" type="ordered locus">PSPA7_0134</name>
</gene>
<dbReference type="PANTHER" id="PTHR43267">
    <property type="entry name" value="TRNA THREONYLCARBAMOYLADENOSINE DEHYDRATASE"/>
    <property type="match status" value="1"/>
</dbReference>
<name>A6UXJ5_PSEP7</name>
<feature type="domain" description="THIF-type NAD/FAD binding fold" evidence="1">
    <location>
        <begin position="338"/>
        <end position="449"/>
    </location>
</feature>
<dbReference type="AlphaFoldDB" id="A6UXJ5"/>
<proteinExistence type="predicted"/>
<dbReference type="InterPro" id="IPR035985">
    <property type="entry name" value="Ubiquitin-activating_enz"/>
</dbReference>
<reference evidence="2 3" key="1">
    <citation type="submission" date="2007-06" db="EMBL/GenBank/DDBJ databases">
        <authorList>
            <person name="Dodson R.J."/>
            <person name="Harkins D."/>
            <person name="Paulsen I.T."/>
        </authorList>
    </citation>
    <scope>NUCLEOTIDE SEQUENCE [LARGE SCALE GENOMIC DNA]</scope>
    <source>
        <strain evidence="2 3">PA7</strain>
    </source>
</reference>
<dbReference type="Pfam" id="PF00899">
    <property type="entry name" value="ThiF"/>
    <property type="match status" value="1"/>
</dbReference>
<reference evidence="2 3" key="2">
    <citation type="journal article" date="2010" name="PLoS ONE">
        <title>Complete genome sequence of the multiresistant taxonomic outlier Pseudomonas aeruginosa PA7.</title>
        <authorList>
            <person name="Roy P.H."/>
            <person name="Tetu S.G."/>
            <person name="Larouche A."/>
            <person name="Elbourne L."/>
            <person name="Tremblay S."/>
            <person name="Ren Q."/>
            <person name="Dodson R."/>
            <person name="Harkins D."/>
            <person name="Shay R."/>
            <person name="Watkins K."/>
            <person name="Mahamoud Y."/>
            <person name="Paulsen I.T."/>
        </authorList>
    </citation>
    <scope>NUCLEOTIDE SEQUENCE [LARGE SCALE GENOMIC DNA]</scope>
    <source>
        <strain evidence="2 3">PA7</strain>
    </source>
</reference>
<dbReference type="Gene3D" id="3.40.50.720">
    <property type="entry name" value="NAD(P)-binding Rossmann-like Domain"/>
    <property type="match status" value="1"/>
</dbReference>
<sequence length="594" mass="64975">MGVLVDQTDTSLQRGIAALRGALGEDAAHALLQPAVPRTGEAASYYFPLPVDYTGTERRLRISFPKNFPRGGLRLTVEPSPWLVWPHAMEVGLCLHGFQERPVMGTPEYVVSDSLARLAKIVNLSRMGSCAATRDAEFRREITSYWSRQQGQSLQNLILLDRPQAASKLYALSDPRQTLPSGQETVWLAPDLASLKRHYRRTIGRSPRMRAPEAPGFYAKLRSYPDLRLPAPELLLTWLLPHLAPNDRTQLVAWFNERGSLPNRWIALELPGDASAPIYCLNVRAYGPRLDRGSRFYLRSARRRPAVVVNHPPVLIRATTLDVLDRTEILSRDLSGVAQKLEGARVVCVGVGSLGSTVALQLARSGVGHLTLIDPDHLVSANLGRHVLGADDLGLPKAEALQERIRKDLPTTDVAAFATFAEVVMYKNPEVFDKADLVVVTTADWQSEVALWGAKSNGTSWGLLQAWSEPHTQVGHVLLAPSGAFDARGLFTDNGDFKHKFTEWPEGGVVALPACGESFIPGGSLGMVNIASMVSQAALRALNGNIGSPSWVSSINRPDDVVTLGGNYLGPELPAGMQQALLERDWPEISERSK</sequence>
<evidence type="ECO:0000313" key="3">
    <source>
        <dbReference type="Proteomes" id="UP000001582"/>
    </source>
</evidence>
<dbReference type="HOGENOM" id="CLU_460603_0_0_6"/>
<dbReference type="GO" id="GO:0061503">
    <property type="term" value="F:tRNA threonylcarbamoyladenosine dehydratase"/>
    <property type="evidence" value="ECO:0007669"/>
    <property type="project" value="TreeGrafter"/>
</dbReference>